<dbReference type="InterPro" id="IPR006162">
    <property type="entry name" value="Ppantetheine_attach_site"/>
</dbReference>
<evidence type="ECO:0000256" key="6">
    <source>
        <dbReference type="PROSITE-ProRule" id="PRU01363"/>
    </source>
</evidence>
<dbReference type="SUPFAM" id="SSF51735">
    <property type="entry name" value="NAD(P)-binding Rossmann-fold domains"/>
    <property type="match status" value="2"/>
</dbReference>
<gene>
    <name evidence="11" type="ORF">B0T18DRAFT_463244</name>
</gene>
<dbReference type="InterPro" id="IPR036736">
    <property type="entry name" value="ACP-like_sf"/>
</dbReference>
<comment type="caution">
    <text evidence="11">The sequence shown here is derived from an EMBL/GenBank/DDBJ whole genome shotgun (WGS) entry which is preliminary data.</text>
</comment>
<dbReference type="SUPFAM" id="SSF50129">
    <property type="entry name" value="GroES-like"/>
    <property type="match status" value="1"/>
</dbReference>
<dbReference type="Gene3D" id="3.10.129.110">
    <property type="entry name" value="Polyketide synthase dehydratase"/>
    <property type="match status" value="1"/>
</dbReference>
<dbReference type="GO" id="GO:0004312">
    <property type="term" value="F:fatty acid synthase activity"/>
    <property type="evidence" value="ECO:0007669"/>
    <property type="project" value="TreeGrafter"/>
</dbReference>
<dbReference type="PROSITE" id="PS51257">
    <property type="entry name" value="PROKAR_LIPOPROTEIN"/>
    <property type="match status" value="1"/>
</dbReference>
<keyword evidence="1" id="KW-0596">Phosphopantetheine</keyword>
<dbReference type="InterPro" id="IPR014043">
    <property type="entry name" value="Acyl_transferase_dom"/>
</dbReference>
<dbReference type="InterPro" id="IPR009081">
    <property type="entry name" value="PP-bd_ACP"/>
</dbReference>
<dbReference type="Gene3D" id="1.10.1200.10">
    <property type="entry name" value="ACP-like"/>
    <property type="match status" value="1"/>
</dbReference>
<feature type="region of interest" description="Disordered" evidence="7">
    <location>
        <begin position="1058"/>
        <end position="1127"/>
    </location>
</feature>
<evidence type="ECO:0000313" key="11">
    <source>
        <dbReference type="EMBL" id="KAK0750644.1"/>
    </source>
</evidence>
<keyword evidence="12" id="KW-1185">Reference proteome</keyword>
<dbReference type="InterPro" id="IPR020807">
    <property type="entry name" value="PKS_DH"/>
</dbReference>
<dbReference type="GO" id="GO:0030639">
    <property type="term" value="P:polyketide biosynthetic process"/>
    <property type="evidence" value="ECO:0007669"/>
    <property type="project" value="UniProtKB-ARBA"/>
</dbReference>
<dbReference type="PROSITE" id="PS00606">
    <property type="entry name" value="KS3_1"/>
    <property type="match status" value="1"/>
</dbReference>
<dbReference type="PROSITE" id="PS52019">
    <property type="entry name" value="PKS_MFAS_DH"/>
    <property type="match status" value="1"/>
</dbReference>
<dbReference type="Pfam" id="PF23297">
    <property type="entry name" value="ACP_SdgA_C"/>
    <property type="match status" value="1"/>
</dbReference>
<dbReference type="InterPro" id="IPR049900">
    <property type="entry name" value="PKS_mFAS_DH"/>
</dbReference>
<dbReference type="Gene3D" id="3.40.50.720">
    <property type="entry name" value="NAD(P)-binding Rossmann-like Domain"/>
    <property type="match status" value="3"/>
</dbReference>
<dbReference type="PANTHER" id="PTHR43775:SF13">
    <property type="entry name" value="POLYKETIDE SYNTHASE 1"/>
    <property type="match status" value="1"/>
</dbReference>
<feature type="region of interest" description="N-terminal hotdog fold" evidence="6">
    <location>
        <begin position="923"/>
        <end position="1054"/>
    </location>
</feature>
<dbReference type="InterPro" id="IPR020843">
    <property type="entry name" value="ER"/>
</dbReference>
<dbReference type="Gene3D" id="3.40.47.10">
    <property type="match status" value="1"/>
</dbReference>
<dbReference type="Gene3D" id="3.90.180.10">
    <property type="entry name" value="Medium-chain alcohol dehydrogenases, catalytic domain"/>
    <property type="match status" value="1"/>
</dbReference>
<dbReference type="EMBL" id="JAUKUD010000003">
    <property type="protein sequence ID" value="KAK0750644.1"/>
    <property type="molecule type" value="Genomic_DNA"/>
</dbReference>
<dbReference type="SMART" id="SM00823">
    <property type="entry name" value="PKS_PP"/>
    <property type="match status" value="1"/>
</dbReference>
<dbReference type="InterPro" id="IPR014031">
    <property type="entry name" value="Ketoacyl_synth_C"/>
</dbReference>
<dbReference type="Pfam" id="PF02801">
    <property type="entry name" value="Ketoacyl-synt_C"/>
    <property type="match status" value="1"/>
</dbReference>
<dbReference type="PANTHER" id="PTHR43775">
    <property type="entry name" value="FATTY ACID SYNTHASE"/>
    <property type="match status" value="1"/>
</dbReference>
<dbReference type="PROSITE" id="PS50075">
    <property type="entry name" value="CARRIER"/>
    <property type="match status" value="1"/>
</dbReference>
<dbReference type="InterPro" id="IPR001227">
    <property type="entry name" value="Ac_transferase_dom_sf"/>
</dbReference>
<dbReference type="InterPro" id="IPR018201">
    <property type="entry name" value="Ketoacyl_synth_AS"/>
</dbReference>
<dbReference type="Gene3D" id="3.40.366.10">
    <property type="entry name" value="Malonyl-Coenzyme A Acyl Carrier Protein, domain 2"/>
    <property type="match status" value="1"/>
</dbReference>
<dbReference type="InterPro" id="IPR016039">
    <property type="entry name" value="Thiolase-like"/>
</dbReference>
<dbReference type="Pfam" id="PF00698">
    <property type="entry name" value="Acyl_transf_1"/>
    <property type="match status" value="1"/>
</dbReference>
<evidence type="ECO:0000259" key="8">
    <source>
        <dbReference type="PROSITE" id="PS50075"/>
    </source>
</evidence>
<evidence type="ECO:0000256" key="7">
    <source>
        <dbReference type="SAM" id="MobiDB-lite"/>
    </source>
</evidence>
<sequence>MADPKPLMPIAIVGMSCRLPGNVSNPNEFYRMLCRKRTGWSEVPGDRFNAAAYNHPNPDKKGTFNSAGGYFIKDDISMFDAAFFDITKQEATSMDPAQRLLLETAYEALENSGIPKESIFGKKVGVFVGGNYGEHRGSNMRDLDHIPSFDATGNQPAFLAGRLAYYFNLRGPTYTVDTACSSSMHALHLAVQSIRAGESEQAIVGASHLITQPDVWVSMAKLRLFSDSGKTHAFDHRAKSGYARGEGAGCLVLKPLHQAHADNDHVYSVIEHSGISHNGRTVGIVAPSPEEQERLILDVFAQAHINPTDVGFFEAHGTGTKKGDPIEATAIHRAVGKHFSPGNPLYIGSTKPNVGHLECASGIVSVIKSVLMLYYGFILPNADFEKANNDIPLQKWNLRIAEEQVPWPSRKKYICVNNFGFSGSNSMCVLRAPPTGRGVEVGSEGEYTTERMFVLSANDEPALRMSMRKMGIWLEQHAELYQTTMPRNLSYTLCQRRSHLPWRVAIVAGMCGEVAGALNSHDVAPVRAPSEPPKLAFVFTGQGAQWYAMGRELLRTHPVFCDAIARCDRALREIGADFTIVQELTRPKAETKVGQAHISQAICTAVQLALVDLLASFGVKPTAVTGHSSGEIGAAYAAGAMTFEGAMAAAYFRGQAIVELKKKHGGLRGGMMAVGSGAAELEPMLNAMNARGGPQVVVACENSPSSTTVSGDEDGIDRVATAFQAKGIFNRKLFVDVAYHSPHMKLVSEYYLRSVSHIRPPKGLASSAVEYYSSLQGRKIDLSELTPQYWVDNLTQAVRFSTSLQDLCNTHKPDILIEVGPHAALKGPIMQVLKKVGSSASKISYLPTLLREQNATRSMLGLVGQLFVRGHAGLNFHNVNHNREEQERPEVVAGLYSYPWTRQQYWHESRISRQHRLKPFARNDLLGALADWSSELEPTWRNIVRTDDLPWLKEFKVDGKMLFPVAAFMSMAIEAAHQRRLMRGLEEAGRCEIMDLKVAEHLFVDDGLEIELLLTLRATAGLENADVFHISSYESSRGWISHCTGISKTEAPRHRLTAMLHPPKRVPRVTNPSPPEESSSDTISSCSKGVESSATSVGEVGTDINDSPARSGHAAVKEKDTDDTSLGDGAMSRDEAYEHLKVLGASYPQAFQCIDEVTAEATQVFTKCGTRDTSAGMPMEHETSYKMHPSILDTMLQLPLLSVALQNDGDGVCAHLPYSIRHFTQNTRWRRHANFYARSIVEPRDETFMVEVFATPVFEFPTLSMAGLELRPVRAPIAPPAPPRELCYQFQWQAARKKVEASRRDAPQSRAKLVIVSEAEEPNTDGLVRAVAQLVEEETGTRPLVSSLHAIRSWTSNFIIVAHPTRPFLSTLTAVELKQVKALLTKSAGLLWVTRGALRFATKPDGNMALGLVRTARSERSAVAATLDITSHEQLDTRSQAQLVYDAFKLSVAADAEDAEMEFAEGGGELLVPRIVADEQLNLEVQRTLGAAAPYTQYLLQAGRQMQLAVPPQGSFENLYFEDSADEPLCDDEVEIAVAASTVSRDDISFVENVVPKRPISRGCSGTITRVGRNVHDLSVGSRVCALVEGPLATHAKARASSTVDIPSRLRHEEAASIPVAAAAAHYALVDVAGVEPGERVLIQFSGPIGVAAGEVARHLGASAYALVESDKERNAARAMDISRTRILDARSVYARRDLDAATRGEGIEVILATSGSVKSRAWDCLADFGRFVEVRASEDHPSTRPELGSNATFTSVNMASLAVARPHIMQQTLKAVVGHIGAGSIEPKNKACVFSVSQLAKALCKVGAGAIHPVVVTAGVGDQVMATHKVSKKIFHPDGTHVIVGGTGGLGRSMAKYMVENGARVIVLLSRSGGGKEMAQQLREEIQCPEAKIVVKNCDVADETQVWQLMSDMEAESLPPICGVIQAAMVLRMRQDVLLEQMSHDDYMQVIQPKVQGTWNLHRVLRSIGINLGYFVLLSSASGVLGSRGQGAYAAANTFLDSFVQYRGAKGLPATVLDLTAVTGAGYLADNAERQEDIIRNFGNETISEQEVLALLSAAVRNAAPVQCLTGLKLRMGSDGQWPYYASDARFSDLKAKCMAEAEREGLVPKQGVSAGQALRAAGTDEEAAVIVSDGVMEKLSEVLNISVQNLDAARDITSYGLDSLTAIELRNWIAKEFRVNLQILELLASGSVHDLAIRIVARAKEKS</sequence>
<evidence type="ECO:0000256" key="2">
    <source>
        <dbReference type="ARBA" id="ARBA00022553"/>
    </source>
</evidence>
<dbReference type="InterPro" id="IPR050091">
    <property type="entry name" value="PKS_NRPS_Biosynth_Enz"/>
</dbReference>
<dbReference type="SUPFAM" id="SSF52151">
    <property type="entry name" value="FabD/lysophospholipase-like"/>
    <property type="match status" value="1"/>
</dbReference>
<keyword evidence="3" id="KW-0808">Transferase</keyword>
<dbReference type="CDD" id="cd00833">
    <property type="entry name" value="PKS"/>
    <property type="match status" value="1"/>
</dbReference>
<dbReference type="SUPFAM" id="SSF47336">
    <property type="entry name" value="ACP-like"/>
    <property type="match status" value="1"/>
</dbReference>
<dbReference type="InterPro" id="IPR013968">
    <property type="entry name" value="PKS_KR"/>
</dbReference>
<dbReference type="InterPro" id="IPR049552">
    <property type="entry name" value="PKS_DH_N"/>
</dbReference>
<dbReference type="SUPFAM" id="SSF55048">
    <property type="entry name" value="Probable ACP-binding domain of malonyl-CoA ACP transacylase"/>
    <property type="match status" value="1"/>
</dbReference>
<name>A0AA40K910_9PEZI</name>
<keyword evidence="4" id="KW-0560">Oxidoreductase</keyword>
<dbReference type="GO" id="GO:0006633">
    <property type="term" value="P:fatty acid biosynthetic process"/>
    <property type="evidence" value="ECO:0007669"/>
    <property type="project" value="InterPro"/>
</dbReference>
<feature type="compositionally biased region" description="Low complexity" evidence="7">
    <location>
        <begin position="1076"/>
        <end position="1087"/>
    </location>
</feature>
<feature type="domain" description="Carrier" evidence="8">
    <location>
        <begin position="2128"/>
        <end position="2205"/>
    </location>
</feature>
<dbReference type="InterPro" id="IPR016035">
    <property type="entry name" value="Acyl_Trfase/lysoPLipase"/>
</dbReference>
<dbReference type="GO" id="GO:0016491">
    <property type="term" value="F:oxidoreductase activity"/>
    <property type="evidence" value="ECO:0007669"/>
    <property type="project" value="UniProtKB-KW"/>
</dbReference>
<comment type="caution">
    <text evidence="6">Lacks conserved residue(s) required for the propagation of feature annotation.</text>
</comment>
<evidence type="ECO:0000256" key="5">
    <source>
        <dbReference type="ARBA" id="ARBA00023268"/>
    </source>
</evidence>
<dbReference type="InterPro" id="IPR036291">
    <property type="entry name" value="NAD(P)-bd_dom_sf"/>
</dbReference>
<organism evidence="11 12">
    <name type="scientific">Schizothecium vesticola</name>
    <dbReference type="NCBI Taxonomy" id="314040"/>
    <lineage>
        <taxon>Eukaryota</taxon>
        <taxon>Fungi</taxon>
        <taxon>Dikarya</taxon>
        <taxon>Ascomycota</taxon>
        <taxon>Pezizomycotina</taxon>
        <taxon>Sordariomycetes</taxon>
        <taxon>Sordariomycetidae</taxon>
        <taxon>Sordariales</taxon>
        <taxon>Schizotheciaceae</taxon>
        <taxon>Schizothecium</taxon>
    </lineage>
</organism>
<dbReference type="InterPro" id="IPR014030">
    <property type="entry name" value="Ketoacyl_synth_N"/>
</dbReference>
<dbReference type="SMART" id="SM00829">
    <property type="entry name" value="PKS_ER"/>
    <property type="match status" value="1"/>
</dbReference>
<keyword evidence="5" id="KW-0511">Multifunctional enzyme</keyword>
<dbReference type="GO" id="GO:0031177">
    <property type="term" value="F:phosphopantetheine binding"/>
    <property type="evidence" value="ECO:0007669"/>
    <property type="project" value="InterPro"/>
</dbReference>
<dbReference type="InterPro" id="IPR020806">
    <property type="entry name" value="PKS_PP-bd"/>
</dbReference>
<dbReference type="InterPro" id="IPR011032">
    <property type="entry name" value="GroES-like_sf"/>
</dbReference>
<evidence type="ECO:0000256" key="4">
    <source>
        <dbReference type="ARBA" id="ARBA00023002"/>
    </source>
</evidence>
<dbReference type="Pfam" id="PF21089">
    <property type="entry name" value="PKS_DH_N"/>
    <property type="match status" value="1"/>
</dbReference>
<dbReference type="Pfam" id="PF14765">
    <property type="entry name" value="PS-DH"/>
    <property type="match status" value="1"/>
</dbReference>
<keyword evidence="2" id="KW-0597">Phosphoprotein</keyword>
<feature type="region of interest" description="C-terminal hotdog fold" evidence="6">
    <location>
        <begin position="1121"/>
        <end position="1279"/>
    </location>
</feature>
<dbReference type="Pfam" id="PF23114">
    <property type="entry name" value="NAD-bd_HRPKS_sdrA"/>
    <property type="match status" value="1"/>
</dbReference>
<proteinExistence type="predicted"/>
<dbReference type="InterPro" id="IPR020841">
    <property type="entry name" value="PKS_Beta-ketoAc_synthase_dom"/>
</dbReference>
<accession>A0AA40K910</accession>
<dbReference type="Gene3D" id="3.30.70.3290">
    <property type="match status" value="1"/>
</dbReference>
<dbReference type="GO" id="GO:0004315">
    <property type="term" value="F:3-oxoacyl-[acyl-carrier-protein] synthase activity"/>
    <property type="evidence" value="ECO:0007669"/>
    <property type="project" value="InterPro"/>
</dbReference>
<dbReference type="InterPro" id="IPR042104">
    <property type="entry name" value="PKS_dehydratase_sf"/>
</dbReference>
<feature type="domain" description="PKS/mFAS DH" evidence="10">
    <location>
        <begin position="923"/>
        <end position="1279"/>
    </location>
</feature>
<dbReference type="PROSITE" id="PS00012">
    <property type="entry name" value="PHOSPHOPANTETHEINE"/>
    <property type="match status" value="1"/>
</dbReference>
<dbReference type="SMART" id="SM00827">
    <property type="entry name" value="PKS_AT"/>
    <property type="match status" value="1"/>
</dbReference>
<dbReference type="Proteomes" id="UP001172155">
    <property type="component" value="Unassembled WGS sequence"/>
</dbReference>
<evidence type="ECO:0000313" key="12">
    <source>
        <dbReference type="Proteomes" id="UP001172155"/>
    </source>
</evidence>
<dbReference type="SMART" id="SM00825">
    <property type="entry name" value="PKS_KS"/>
    <property type="match status" value="1"/>
</dbReference>
<protein>
    <recommendedName>
        <fullName evidence="13">Polyketide synthase</fullName>
    </recommendedName>
</protein>
<dbReference type="SUPFAM" id="SSF53901">
    <property type="entry name" value="Thiolase-like"/>
    <property type="match status" value="1"/>
</dbReference>
<evidence type="ECO:0000259" key="10">
    <source>
        <dbReference type="PROSITE" id="PS52019"/>
    </source>
</evidence>
<dbReference type="InterPro" id="IPR032821">
    <property type="entry name" value="PKS_assoc"/>
</dbReference>
<dbReference type="InterPro" id="IPR016036">
    <property type="entry name" value="Malonyl_transacylase_ACP-bd"/>
</dbReference>
<dbReference type="SMART" id="SM00822">
    <property type="entry name" value="PKS_KR"/>
    <property type="match status" value="1"/>
</dbReference>
<evidence type="ECO:0000256" key="3">
    <source>
        <dbReference type="ARBA" id="ARBA00022679"/>
    </source>
</evidence>
<dbReference type="PROSITE" id="PS52004">
    <property type="entry name" value="KS3_2"/>
    <property type="match status" value="1"/>
</dbReference>
<dbReference type="InterPro" id="IPR056501">
    <property type="entry name" value="NAD-bd_HRPKS_sdrA"/>
</dbReference>
<evidence type="ECO:0000256" key="1">
    <source>
        <dbReference type="ARBA" id="ARBA00022450"/>
    </source>
</evidence>
<evidence type="ECO:0008006" key="13">
    <source>
        <dbReference type="Google" id="ProtNLM"/>
    </source>
</evidence>
<reference evidence="11" key="1">
    <citation type="submission" date="2023-06" db="EMBL/GenBank/DDBJ databases">
        <title>Genome-scale phylogeny and comparative genomics of the fungal order Sordariales.</title>
        <authorList>
            <consortium name="Lawrence Berkeley National Laboratory"/>
            <person name="Hensen N."/>
            <person name="Bonometti L."/>
            <person name="Westerberg I."/>
            <person name="Brannstrom I.O."/>
            <person name="Guillou S."/>
            <person name="Cros-Aarteil S."/>
            <person name="Calhoun S."/>
            <person name="Haridas S."/>
            <person name="Kuo A."/>
            <person name="Mondo S."/>
            <person name="Pangilinan J."/>
            <person name="Riley R."/>
            <person name="LaButti K."/>
            <person name="Andreopoulos B."/>
            <person name="Lipzen A."/>
            <person name="Chen C."/>
            <person name="Yanf M."/>
            <person name="Daum C."/>
            <person name="Ng V."/>
            <person name="Clum A."/>
            <person name="Steindorff A."/>
            <person name="Ohm R."/>
            <person name="Martin F."/>
            <person name="Silar P."/>
            <person name="Natvig D."/>
            <person name="Lalanne C."/>
            <person name="Gautier V."/>
            <person name="Ament-velasquez S.L."/>
            <person name="Kruys A."/>
            <person name="Hutchinson M.I."/>
            <person name="Powell A.J."/>
            <person name="Barry K."/>
            <person name="Miller A.N."/>
            <person name="Grigoriev I.V."/>
            <person name="Debuchy R."/>
            <person name="Gladieux P."/>
            <person name="Thoren M.H."/>
            <person name="Johannesson H."/>
        </authorList>
    </citation>
    <scope>NUCLEOTIDE SEQUENCE</scope>
    <source>
        <strain evidence="11">SMH3187-1</strain>
    </source>
</reference>
<dbReference type="CDD" id="cd05195">
    <property type="entry name" value="enoyl_red"/>
    <property type="match status" value="1"/>
</dbReference>
<dbReference type="Pfam" id="PF16197">
    <property type="entry name" value="KAsynt_C_assoc"/>
    <property type="match status" value="1"/>
</dbReference>
<dbReference type="InterPro" id="IPR057326">
    <property type="entry name" value="KR_dom"/>
</dbReference>
<dbReference type="InterPro" id="IPR049551">
    <property type="entry name" value="PKS_DH_C"/>
</dbReference>
<feature type="domain" description="Ketosynthase family 3 (KS3)" evidence="9">
    <location>
        <begin position="7"/>
        <end position="432"/>
    </location>
</feature>
<evidence type="ECO:0000259" key="9">
    <source>
        <dbReference type="PROSITE" id="PS52004"/>
    </source>
</evidence>
<dbReference type="Pfam" id="PF00109">
    <property type="entry name" value="ketoacyl-synt"/>
    <property type="match status" value="1"/>
</dbReference>
<dbReference type="SMART" id="SM00826">
    <property type="entry name" value="PKS_DH"/>
    <property type="match status" value="1"/>
</dbReference>
<dbReference type="Pfam" id="PF08659">
    <property type="entry name" value="KR"/>
    <property type="match status" value="1"/>
</dbReference>